<evidence type="ECO:0000313" key="2">
    <source>
        <dbReference type="EMBL" id="OOE40924.1"/>
    </source>
</evidence>
<dbReference type="InterPro" id="IPR018490">
    <property type="entry name" value="cNMP-bd_dom_sf"/>
</dbReference>
<feature type="domain" description="Cyclic nucleotide-binding" evidence="1">
    <location>
        <begin position="34"/>
        <end position="118"/>
    </location>
</feature>
<dbReference type="Pfam" id="PF00027">
    <property type="entry name" value="cNMP_binding"/>
    <property type="match status" value="1"/>
</dbReference>
<proteinExistence type="predicted"/>
<sequence length="196" mass="22568">MSCEHYNLLQETFAKIAPLEGSELEMAYPYIHFKAYAPKEYIFERGDFVSDVHFLISGVGRYFYIDSEGNEWNKSLVKQSGAFSSVSSLVEGSASTFYAQALTQSLVAAIKYEHLILLAKESDEWADFLRKLYERLTLKKEKREASFLLLNARERYEEFLLEFGSESELIPLRHVAMYLGVTDVTLSRIRKEMGLT</sequence>
<dbReference type="AlphaFoldDB" id="A0AB36K1M5"/>
<dbReference type="SUPFAM" id="SSF51206">
    <property type="entry name" value="cAMP-binding domain-like"/>
    <property type="match status" value="1"/>
</dbReference>
<evidence type="ECO:0000313" key="3">
    <source>
        <dbReference type="Proteomes" id="UP000188726"/>
    </source>
</evidence>
<gene>
    <name evidence="2" type="ORF">BZG09_16035</name>
</gene>
<protein>
    <recommendedName>
        <fullName evidence="1">Cyclic nucleotide-binding domain-containing protein</fullName>
    </recommendedName>
</protein>
<dbReference type="InterPro" id="IPR014710">
    <property type="entry name" value="RmlC-like_jellyroll"/>
</dbReference>
<accession>A0AB36K1M5</accession>
<reference evidence="2 3" key="1">
    <citation type="journal article" date="2017" name="Genome Announc.">
        <title>Draft Genome Sequences of Salinivibrio proteolyticus, Salinivibrio sharmensis, Salinivibrio siamensis, Salinivibrio costicola subsp. alcaliphilus, Salinivibrio costicola subsp. vallismortis, and 29 New Isolates Belonging to the Genus Salinivibrio.</title>
        <authorList>
            <person name="Lopez-Hermoso C."/>
            <person name="de la Haba R.R."/>
            <person name="Sanchez-Porro C."/>
            <person name="Bayliss S.C."/>
            <person name="Feil E.J."/>
            <person name="Ventosa A."/>
        </authorList>
    </citation>
    <scope>NUCLEOTIDE SEQUENCE [LARGE SCALE GENOMIC DNA]</scope>
    <source>
        <strain evidence="2 3">IC202</strain>
    </source>
</reference>
<dbReference type="InterPro" id="IPR000595">
    <property type="entry name" value="cNMP-bd_dom"/>
</dbReference>
<comment type="caution">
    <text evidence="2">The sequence shown here is derived from an EMBL/GenBank/DDBJ whole genome shotgun (WGS) entry which is preliminary data.</text>
</comment>
<organism evidence="2 3">
    <name type="scientific">Salinivibrio kushneri</name>
    <dbReference type="NCBI Taxonomy" id="1908198"/>
    <lineage>
        <taxon>Bacteria</taxon>
        <taxon>Pseudomonadati</taxon>
        <taxon>Pseudomonadota</taxon>
        <taxon>Gammaproteobacteria</taxon>
        <taxon>Vibrionales</taxon>
        <taxon>Vibrionaceae</taxon>
        <taxon>Salinivibrio</taxon>
    </lineage>
</organism>
<dbReference type="Gene3D" id="2.60.120.10">
    <property type="entry name" value="Jelly Rolls"/>
    <property type="match status" value="1"/>
</dbReference>
<name>A0AB36K1M5_9GAMM</name>
<dbReference type="Proteomes" id="UP000188726">
    <property type="component" value="Unassembled WGS sequence"/>
</dbReference>
<dbReference type="EMBL" id="MUEO01000064">
    <property type="protein sequence ID" value="OOE40924.1"/>
    <property type="molecule type" value="Genomic_DNA"/>
</dbReference>
<evidence type="ECO:0000259" key="1">
    <source>
        <dbReference type="Pfam" id="PF00027"/>
    </source>
</evidence>